<reference evidence="3 4" key="1">
    <citation type="submission" date="2015-11" db="EMBL/GenBank/DDBJ databases">
        <title>Genomic analysis of 38 Legionella species identifies large and diverse effector repertoires.</title>
        <authorList>
            <person name="Burstein D."/>
            <person name="Amaro F."/>
            <person name="Zusman T."/>
            <person name="Lifshitz Z."/>
            <person name="Cohen O."/>
            <person name="Gilbert J.A."/>
            <person name="Pupko T."/>
            <person name="Shuman H.A."/>
            <person name="Segal G."/>
        </authorList>
    </citation>
    <scope>NUCLEOTIDE SEQUENCE [LARGE SCALE GENOMIC DNA]</scope>
    <source>
        <strain evidence="3 4">CDC#1442-AUS-E</strain>
    </source>
</reference>
<evidence type="ECO:0000313" key="4">
    <source>
        <dbReference type="Proteomes" id="UP000054618"/>
    </source>
</evidence>
<accession>A0A0W0Y811</accession>
<dbReference type="EMBL" id="LNYS01000001">
    <property type="protein sequence ID" value="KTD53085.1"/>
    <property type="molecule type" value="Genomic_DNA"/>
</dbReference>
<comment type="caution">
    <text evidence="3">The sequence shown here is derived from an EMBL/GenBank/DDBJ whole genome shotgun (WGS) entry which is preliminary data.</text>
</comment>
<feature type="chain" id="PRO_5006917321" evidence="2">
    <location>
        <begin position="23"/>
        <end position="86"/>
    </location>
</feature>
<protein>
    <submittedName>
        <fullName evidence="3">Uncharacterized protein</fullName>
    </submittedName>
</protein>
<dbReference type="STRING" id="45073.Lqui_0040"/>
<dbReference type="PATRIC" id="fig|45073.5.peg.42"/>
<proteinExistence type="predicted"/>
<organism evidence="3 4">
    <name type="scientific">Legionella quinlivanii</name>
    <dbReference type="NCBI Taxonomy" id="45073"/>
    <lineage>
        <taxon>Bacteria</taxon>
        <taxon>Pseudomonadati</taxon>
        <taxon>Pseudomonadota</taxon>
        <taxon>Gammaproteobacteria</taxon>
        <taxon>Legionellales</taxon>
        <taxon>Legionellaceae</taxon>
        <taxon>Legionella</taxon>
    </lineage>
</organism>
<dbReference type="RefSeq" id="WP_058506173.1">
    <property type="nucleotide sequence ID" value="NZ_CAAAIK010000013.1"/>
</dbReference>
<keyword evidence="2" id="KW-0732">Signal</keyword>
<feature type="signal peptide" evidence="2">
    <location>
        <begin position="1"/>
        <end position="22"/>
    </location>
</feature>
<name>A0A0W0Y811_9GAMM</name>
<keyword evidence="4" id="KW-1185">Reference proteome</keyword>
<gene>
    <name evidence="3" type="ORF">Lqui_0040</name>
</gene>
<evidence type="ECO:0000256" key="2">
    <source>
        <dbReference type="SAM" id="SignalP"/>
    </source>
</evidence>
<evidence type="ECO:0000256" key="1">
    <source>
        <dbReference type="SAM" id="MobiDB-lite"/>
    </source>
</evidence>
<feature type="region of interest" description="Disordered" evidence="1">
    <location>
        <begin position="32"/>
        <end position="57"/>
    </location>
</feature>
<dbReference type="Proteomes" id="UP000054618">
    <property type="component" value="Unassembled WGS sequence"/>
</dbReference>
<dbReference type="AlphaFoldDB" id="A0A0W0Y811"/>
<sequence>MKRNLPIIISGLLLSFASVSIADNTTPTPMDKNWTCSTNASSSDVAADQDADKQMDNTPKSAADAFAFAAKNCRDCTKITCESDND</sequence>
<evidence type="ECO:0000313" key="3">
    <source>
        <dbReference type="EMBL" id="KTD53085.1"/>
    </source>
</evidence>